<protein>
    <submittedName>
        <fullName evidence="3">Uncharacterized protein</fullName>
    </submittedName>
</protein>
<dbReference type="AlphaFoldDB" id="D6PJE6"/>
<feature type="region of interest" description="Disordered" evidence="1">
    <location>
        <begin position="161"/>
        <end position="194"/>
    </location>
</feature>
<accession>D6PJE6</accession>
<keyword evidence="2" id="KW-1133">Transmembrane helix</keyword>
<reference evidence="3" key="1">
    <citation type="journal article" date="2010" name="ISME J.">
        <title>Metagenome of the Mediterranean deep chlorophyll maximum studied by direct and fosmid library 454 pyrosequencing.</title>
        <authorList>
            <person name="Ghai R."/>
            <person name="Martin-Cuadrado A.B."/>
            <person name="Molto A.G."/>
            <person name="Heredia I.G."/>
            <person name="Cabrera R."/>
            <person name="Martin J."/>
            <person name="Verdu M."/>
            <person name="Deschamps P."/>
            <person name="Moreira D."/>
            <person name="Lopez-Garcia P."/>
            <person name="Mira A."/>
            <person name="Rodriguez-Valera F."/>
        </authorList>
    </citation>
    <scope>NUCLEOTIDE SEQUENCE</scope>
</reference>
<dbReference type="EMBL" id="GU943104">
    <property type="protein sequence ID" value="ADD95847.1"/>
    <property type="molecule type" value="Genomic_DNA"/>
</dbReference>
<proteinExistence type="predicted"/>
<evidence type="ECO:0000313" key="3">
    <source>
        <dbReference type="EMBL" id="ADD95847.1"/>
    </source>
</evidence>
<feature type="compositionally biased region" description="Low complexity" evidence="1">
    <location>
        <begin position="161"/>
        <end position="170"/>
    </location>
</feature>
<evidence type="ECO:0000256" key="1">
    <source>
        <dbReference type="SAM" id="MobiDB-lite"/>
    </source>
</evidence>
<evidence type="ECO:0000256" key="2">
    <source>
        <dbReference type="SAM" id="Phobius"/>
    </source>
</evidence>
<organism evidence="3">
    <name type="scientific">uncultured organism MedDCM-OCT-S09-C568</name>
    <dbReference type="NCBI Taxonomy" id="743651"/>
    <lineage>
        <taxon>unclassified sequences</taxon>
        <taxon>environmental samples</taxon>
    </lineage>
</organism>
<keyword evidence="2" id="KW-0472">Membrane</keyword>
<dbReference type="EMBL" id="GU943104">
    <property type="protein sequence ID" value="ADD95852.1"/>
    <property type="molecule type" value="Genomic_DNA"/>
</dbReference>
<keyword evidence="2" id="KW-0812">Transmembrane</keyword>
<sequence>MANDVVFSARSTLQYFSDGEEAEDFRKNEIERALRDVLKVAELQAFAEAELKVASIQRATGEALVKVRRNGKFSRFCVVFLLGFGSGLLFALQDSIGKLFSGEQLGDVFRGLNFLWWKDAAADHESNQPSSNQDSSNGGDNGNGRRLLSFNWWLDRPAEDQFNQQSSDQSSHTDDGRSRRLLTGSSSEDQATWSAAEYSYERARRTMRPRVLFRPEEESDS</sequence>
<feature type="transmembrane region" description="Helical" evidence="2">
    <location>
        <begin position="73"/>
        <end position="92"/>
    </location>
</feature>
<name>D6PJE6_9ZZZZ</name>